<gene>
    <name evidence="2" type="ORF">FVEG_09957</name>
</gene>
<dbReference type="InterPro" id="IPR049192">
    <property type="entry name" value="DUF4246_C"/>
</dbReference>
<feature type="domain" description="DUF4246" evidence="1">
    <location>
        <begin position="22"/>
        <end position="121"/>
    </location>
</feature>
<dbReference type="Pfam" id="PF14033">
    <property type="entry name" value="DUF4246"/>
    <property type="match status" value="1"/>
</dbReference>
<dbReference type="PANTHER" id="PTHR33119:SF1">
    <property type="entry name" value="FE2OG DIOXYGENASE DOMAIN-CONTAINING PROTEIN"/>
    <property type="match status" value="1"/>
</dbReference>
<keyword evidence="3" id="KW-1185">Reference proteome</keyword>
<reference evidence="2 3" key="1">
    <citation type="journal article" date="2010" name="Nature">
        <title>Comparative genomics reveals mobile pathogenicity chromosomes in Fusarium.</title>
        <authorList>
            <person name="Ma L.J."/>
            <person name="van der Does H.C."/>
            <person name="Borkovich K.A."/>
            <person name="Coleman J.J."/>
            <person name="Daboussi M.J."/>
            <person name="Di Pietro A."/>
            <person name="Dufresne M."/>
            <person name="Freitag M."/>
            <person name="Grabherr M."/>
            <person name="Henrissat B."/>
            <person name="Houterman P.M."/>
            <person name="Kang S."/>
            <person name="Shim W.B."/>
            <person name="Woloshuk C."/>
            <person name="Xie X."/>
            <person name="Xu J.R."/>
            <person name="Antoniw J."/>
            <person name="Baker S.E."/>
            <person name="Bluhm B.H."/>
            <person name="Breakspear A."/>
            <person name="Brown D.W."/>
            <person name="Butchko R.A."/>
            <person name="Chapman S."/>
            <person name="Coulson R."/>
            <person name="Coutinho P.M."/>
            <person name="Danchin E.G."/>
            <person name="Diener A."/>
            <person name="Gale L.R."/>
            <person name="Gardiner D.M."/>
            <person name="Goff S."/>
            <person name="Hammond-Kosack K.E."/>
            <person name="Hilburn K."/>
            <person name="Hua-Van A."/>
            <person name="Jonkers W."/>
            <person name="Kazan K."/>
            <person name="Kodira C.D."/>
            <person name="Koehrsen M."/>
            <person name="Kumar L."/>
            <person name="Lee Y.H."/>
            <person name="Li L."/>
            <person name="Manners J.M."/>
            <person name="Miranda-Saavedra D."/>
            <person name="Mukherjee M."/>
            <person name="Park G."/>
            <person name="Park J."/>
            <person name="Park S.Y."/>
            <person name="Proctor R.H."/>
            <person name="Regev A."/>
            <person name="Ruiz-Roldan M.C."/>
            <person name="Sain D."/>
            <person name="Sakthikumar S."/>
            <person name="Sykes S."/>
            <person name="Schwartz D.C."/>
            <person name="Turgeon B.G."/>
            <person name="Wapinski I."/>
            <person name="Yoder O."/>
            <person name="Young S."/>
            <person name="Zeng Q."/>
            <person name="Zhou S."/>
            <person name="Galagan J."/>
            <person name="Cuomo C.A."/>
            <person name="Kistler H.C."/>
            <person name="Rep M."/>
        </authorList>
    </citation>
    <scope>NUCLEOTIDE SEQUENCE [LARGE SCALE GENOMIC DNA]</scope>
    <source>
        <strain evidence="3">M3125 / FGSC 7600</strain>
    </source>
</reference>
<dbReference type="HOGENOM" id="CLU_012066_1_1_1"/>
<proteinExistence type="predicted"/>
<sequence length="185" mass="21077">MTHTRDPKPAPLTIAEDELLADKEDLAAEISYEQYSHDPIERTFDITLGGSIFQDIGSVLTKAGRAIFFPNVLQHRVSQFKLADPTKPGHRKILALFLVDPAIPIISTSNVPPQQKHWWATHAGLSSEHGVMPPELIEKVVDYVDWPIDLEDAKKVRMDLMKERTSFKAGEESRFERMKWSFCEH</sequence>
<evidence type="ECO:0000313" key="2">
    <source>
        <dbReference type="EMBL" id="EWG50828.1"/>
    </source>
</evidence>
<accession>W7MGK0</accession>
<dbReference type="GeneID" id="30067580"/>
<dbReference type="AlphaFoldDB" id="W7MGK0"/>
<dbReference type="InterPro" id="IPR025340">
    <property type="entry name" value="DUF4246"/>
</dbReference>
<dbReference type="PANTHER" id="PTHR33119">
    <property type="entry name" value="IFI3P"/>
    <property type="match status" value="1"/>
</dbReference>
<evidence type="ECO:0000313" key="3">
    <source>
        <dbReference type="Proteomes" id="UP000009096"/>
    </source>
</evidence>
<dbReference type="eggNOG" id="ENOG502QQIE">
    <property type="taxonomic scope" value="Eukaryota"/>
</dbReference>
<dbReference type="EMBL" id="CM000578">
    <property type="protein sequence ID" value="EWG50828.1"/>
    <property type="molecule type" value="Genomic_DNA"/>
</dbReference>
<name>W7MGK0_GIBM7</name>
<dbReference type="VEuPathDB" id="FungiDB:FVEG_09957"/>
<dbReference type="KEGG" id="fvr:FVEG_09957"/>
<dbReference type="RefSeq" id="XP_018757019.1">
    <property type="nucleotide sequence ID" value="XM_018899030.1"/>
</dbReference>
<evidence type="ECO:0000259" key="1">
    <source>
        <dbReference type="Pfam" id="PF14033"/>
    </source>
</evidence>
<dbReference type="Proteomes" id="UP000009096">
    <property type="component" value="Chromosome 1"/>
</dbReference>
<organism evidence="2 3">
    <name type="scientific">Gibberella moniliformis (strain M3125 / FGSC 7600)</name>
    <name type="common">Maize ear and stalk rot fungus</name>
    <name type="synonym">Fusarium verticillioides</name>
    <dbReference type="NCBI Taxonomy" id="334819"/>
    <lineage>
        <taxon>Eukaryota</taxon>
        <taxon>Fungi</taxon>
        <taxon>Dikarya</taxon>
        <taxon>Ascomycota</taxon>
        <taxon>Pezizomycotina</taxon>
        <taxon>Sordariomycetes</taxon>
        <taxon>Hypocreomycetidae</taxon>
        <taxon>Hypocreales</taxon>
        <taxon>Nectriaceae</taxon>
        <taxon>Fusarium</taxon>
        <taxon>Fusarium fujikuroi species complex</taxon>
    </lineage>
</organism>
<dbReference type="OMA" id="CHCENIT"/>
<protein>
    <recommendedName>
        <fullName evidence="1">DUF4246 domain-containing protein</fullName>
    </recommendedName>
</protein>
<dbReference type="EMBL" id="DS022254">
    <property type="protein sequence ID" value="EWG50828.1"/>
    <property type="molecule type" value="Genomic_DNA"/>
</dbReference>